<dbReference type="SUPFAM" id="SSF53335">
    <property type="entry name" value="S-adenosyl-L-methionine-dependent methyltransferases"/>
    <property type="match status" value="1"/>
</dbReference>
<evidence type="ECO:0000313" key="3">
    <source>
        <dbReference type="Proteomes" id="UP000662618"/>
    </source>
</evidence>
<protein>
    <recommendedName>
        <fullName evidence="1">Methyltransferase FkbM domain-containing protein</fullName>
    </recommendedName>
</protein>
<accession>A0A9N8QRY5</accession>
<dbReference type="Gene3D" id="3.40.50.150">
    <property type="entry name" value="Vaccinia Virus protein VP39"/>
    <property type="match status" value="1"/>
</dbReference>
<sequence length="235" mass="27691">MIQKLKKIIRIIISKEPKPASKPNSGISENEKIQAERCFSWFAAKGDETLRLDYELDENSTVFDIGGYKGEFARDIFCKYQSNIYVFEPLKEFYEICVKRFIKNKKIHCYNFGLADKSFDTEINISDNASSIFNVEGAKTKIRLESIVNFIQTNQIDVIDLMKINIEGGEYDLLESLIENKLIHKFKNIQVQFHDFVIENPRERMVKIQKELSKTHSLTYQYDFVWENWKLKDNE</sequence>
<dbReference type="AlphaFoldDB" id="A0A9N8QRY5"/>
<dbReference type="Proteomes" id="UP000662618">
    <property type="component" value="Unassembled WGS sequence"/>
</dbReference>
<dbReference type="Pfam" id="PF05050">
    <property type="entry name" value="Methyltransf_21"/>
    <property type="match status" value="1"/>
</dbReference>
<keyword evidence="3" id="KW-1185">Reference proteome</keyword>
<reference evidence="2" key="1">
    <citation type="submission" date="2020-12" db="EMBL/GenBank/DDBJ databases">
        <authorList>
            <person name="Rodrigo-Torres L."/>
            <person name="Arahal R. D."/>
            <person name="Lucena T."/>
        </authorList>
    </citation>
    <scope>NUCLEOTIDE SEQUENCE</scope>
    <source>
        <strain evidence="2">CECT 9390</strain>
    </source>
</reference>
<dbReference type="NCBIfam" id="TIGR01444">
    <property type="entry name" value="fkbM_fam"/>
    <property type="match status" value="1"/>
</dbReference>
<name>A0A9N8QRY5_9FLAO</name>
<dbReference type="RefSeq" id="WP_162087580.1">
    <property type="nucleotide sequence ID" value="NZ_CAJIMS010000001.1"/>
</dbReference>
<organism evidence="2 3">
    <name type="scientific">Chryseobacterium aquaeductus</name>
    <dbReference type="NCBI Taxonomy" id="2675056"/>
    <lineage>
        <taxon>Bacteria</taxon>
        <taxon>Pseudomonadati</taxon>
        <taxon>Bacteroidota</taxon>
        <taxon>Flavobacteriia</taxon>
        <taxon>Flavobacteriales</taxon>
        <taxon>Weeksellaceae</taxon>
        <taxon>Chryseobacterium group</taxon>
        <taxon>Chryseobacterium</taxon>
    </lineage>
</organism>
<dbReference type="EMBL" id="CAJIMS010000001">
    <property type="protein sequence ID" value="CAD7803923.1"/>
    <property type="molecule type" value="Genomic_DNA"/>
</dbReference>
<dbReference type="InterPro" id="IPR029063">
    <property type="entry name" value="SAM-dependent_MTases_sf"/>
</dbReference>
<dbReference type="InterPro" id="IPR006342">
    <property type="entry name" value="FkbM_mtfrase"/>
</dbReference>
<comment type="caution">
    <text evidence="2">The sequence shown here is derived from an EMBL/GenBank/DDBJ whole genome shotgun (WGS) entry which is preliminary data.</text>
</comment>
<proteinExistence type="predicted"/>
<feature type="domain" description="Methyltransferase FkbM" evidence="1">
    <location>
        <begin position="64"/>
        <end position="200"/>
    </location>
</feature>
<gene>
    <name evidence="2" type="ORF">CHRY9390_01150</name>
</gene>
<evidence type="ECO:0000259" key="1">
    <source>
        <dbReference type="Pfam" id="PF05050"/>
    </source>
</evidence>
<evidence type="ECO:0000313" key="2">
    <source>
        <dbReference type="EMBL" id="CAD7803923.1"/>
    </source>
</evidence>